<keyword evidence="1" id="KW-1133">Transmembrane helix</keyword>
<feature type="transmembrane region" description="Helical" evidence="1">
    <location>
        <begin position="47"/>
        <end position="65"/>
    </location>
</feature>
<keyword evidence="1" id="KW-0812">Transmembrane</keyword>
<keyword evidence="1" id="KW-0472">Membrane</keyword>
<evidence type="ECO:0000313" key="2">
    <source>
        <dbReference type="EMBL" id="JAH49185.1"/>
    </source>
</evidence>
<sequence>MNGLEQVQCPISLSMFKSVSANEYGFQYFAINILYIYSLSHFNINPILLPFYIFLCSSVLLWIISEC</sequence>
<proteinExistence type="predicted"/>
<name>A0A0E9T8I2_ANGAN</name>
<reference evidence="2" key="1">
    <citation type="submission" date="2014-11" db="EMBL/GenBank/DDBJ databases">
        <authorList>
            <person name="Amaro Gonzalez C."/>
        </authorList>
    </citation>
    <scope>NUCLEOTIDE SEQUENCE</scope>
</reference>
<dbReference type="AlphaFoldDB" id="A0A0E9T8I2"/>
<dbReference type="EMBL" id="GBXM01059392">
    <property type="protein sequence ID" value="JAH49185.1"/>
    <property type="molecule type" value="Transcribed_RNA"/>
</dbReference>
<evidence type="ECO:0000256" key="1">
    <source>
        <dbReference type="SAM" id="Phobius"/>
    </source>
</evidence>
<reference evidence="2" key="2">
    <citation type="journal article" date="2015" name="Fish Shellfish Immunol.">
        <title>Early steps in the European eel (Anguilla anguilla)-Vibrio vulnificus interaction in the gills: Role of the RtxA13 toxin.</title>
        <authorList>
            <person name="Callol A."/>
            <person name="Pajuelo D."/>
            <person name="Ebbesson L."/>
            <person name="Teles M."/>
            <person name="MacKenzie S."/>
            <person name="Amaro C."/>
        </authorList>
    </citation>
    <scope>NUCLEOTIDE SEQUENCE</scope>
</reference>
<protein>
    <submittedName>
        <fullName evidence="2">Uncharacterized protein</fullName>
    </submittedName>
</protein>
<accession>A0A0E9T8I2</accession>
<organism evidence="2">
    <name type="scientific">Anguilla anguilla</name>
    <name type="common">European freshwater eel</name>
    <name type="synonym">Muraena anguilla</name>
    <dbReference type="NCBI Taxonomy" id="7936"/>
    <lineage>
        <taxon>Eukaryota</taxon>
        <taxon>Metazoa</taxon>
        <taxon>Chordata</taxon>
        <taxon>Craniata</taxon>
        <taxon>Vertebrata</taxon>
        <taxon>Euteleostomi</taxon>
        <taxon>Actinopterygii</taxon>
        <taxon>Neopterygii</taxon>
        <taxon>Teleostei</taxon>
        <taxon>Anguilliformes</taxon>
        <taxon>Anguillidae</taxon>
        <taxon>Anguilla</taxon>
    </lineage>
</organism>